<comment type="caution">
    <text evidence="1">The sequence shown here is derived from an EMBL/GenBank/DDBJ whole genome shotgun (WGS) entry which is preliminary data.</text>
</comment>
<sequence length="88" mass="10300">MNPLKLLEPDEREHYEFLKTVFEHEFEETHLAFRLSGKLTSELLNLLPLCAFLFEEYGFPDPEYSGLLYQALTNALAQYLAVFHFLVS</sequence>
<evidence type="ECO:0000313" key="1">
    <source>
        <dbReference type="EMBL" id="TSJ44395.1"/>
    </source>
</evidence>
<reference evidence="1 2" key="1">
    <citation type="submission" date="2019-07" db="EMBL/GenBank/DDBJ databases">
        <authorList>
            <person name="Huq M.A."/>
        </authorList>
    </citation>
    <scope>NUCLEOTIDE SEQUENCE [LARGE SCALE GENOMIC DNA]</scope>
    <source>
        <strain evidence="1 2">MAH-19</strain>
    </source>
</reference>
<dbReference type="AlphaFoldDB" id="A0A556MWZ1"/>
<evidence type="ECO:0000313" key="2">
    <source>
        <dbReference type="Proteomes" id="UP000318733"/>
    </source>
</evidence>
<proteinExistence type="predicted"/>
<organism evidence="1 2">
    <name type="scientific">Mucilaginibacter corticis</name>
    <dbReference type="NCBI Taxonomy" id="2597670"/>
    <lineage>
        <taxon>Bacteria</taxon>
        <taxon>Pseudomonadati</taxon>
        <taxon>Bacteroidota</taxon>
        <taxon>Sphingobacteriia</taxon>
        <taxon>Sphingobacteriales</taxon>
        <taxon>Sphingobacteriaceae</taxon>
        <taxon>Mucilaginibacter</taxon>
    </lineage>
</organism>
<accession>A0A556MWZ1</accession>
<gene>
    <name evidence="1" type="ORF">FO440_09510</name>
</gene>
<protein>
    <submittedName>
        <fullName evidence="1">Uncharacterized protein</fullName>
    </submittedName>
</protein>
<keyword evidence="2" id="KW-1185">Reference proteome</keyword>
<dbReference type="Proteomes" id="UP000318733">
    <property type="component" value="Unassembled WGS sequence"/>
</dbReference>
<name>A0A556MWZ1_9SPHI</name>
<dbReference type="OrthoDB" id="660922at2"/>
<dbReference type="RefSeq" id="WP_144247956.1">
    <property type="nucleotide sequence ID" value="NZ_VLPK01000001.1"/>
</dbReference>
<dbReference type="EMBL" id="VLPK01000001">
    <property type="protein sequence ID" value="TSJ44395.1"/>
    <property type="molecule type" value="Genomic_DNA"/>
</dbReference>